<evidence type="ECO:0000313" key="1">
    <source>
        <dbReference type="EMBL" id="WNF29117.1"/>
    </source>
</evidence>
<proteinExistence type="predicted"/>
<reference evidence="1 2" key="1">
    <citation type="submission" date="2023-09" db="EMBL/GenBank/DDBJ databases">
        <title>Genome completion map analysis of the actinomycetes C11-1.</title>
        <authorList>
            <person name="Qin P."/>
            <person name="Guan P."/>
        </authorList>
    </citation>
    <scope>NUCLEOTIDE SEQUENCE [LARGE SCALE GENOMIC DNA]</scope>
    <source>
        <strain evidence="1 2">C11-1</strain>
    </source>
</reference>
<evidence type="ECO:0000313" key="2">
    <source>
        <dbReference type="Proteomes" id="UP001303236"/>
    </source>
</evidence>
<dbReference type="Proteomes" id="UP001303236">
    <property type="component" value="Chromosome"/>
</dbReference>
<evidence type="ECO:0008006" key="3">
    <source>
        <dbReference type="Google" id="ProtNLM"/>
    </source>
</evidence>
<protein>
    <recommendedName>
        <fullName evidence="3">Lipoprotein</fullName>
    </recommendedName>
</protein>
<name>A0ABY9W519_9ACTN</name>
<dbReference type="EMBL" id="CP134500">
    <property type="protein sequence ID" value="WNF29117.1"/>
    <property type="molecule type" value="Genomic_DNA"/>
</dbReference>
<gene>
    <name evidence="1" type="ORF">RI138_21085</name>
</gene>
<organism evidence="1 2">
    <name type="scientific">Streptomyces durocortorensis</name>
    <dbReference type="NCBI Taxonomy" id="2811104"/>
    <lineage>
        <taxon>Bacteria</taxon>
        <taxon>Bacillati</taxon>
        <taxon>Actinomycetota</taxon>
        <taxon>Actinomycetes</taxon>
        <taxon>Kitasatosporales</taxon>
        <taxon>Streptomycetaceae</taxon>
        <taxon>Streptomyces</taxon>
    </lineage>
</organism>
<keyword evidence="2" id="KW-1185">Reference proteome</keyword>
<accession>A0ABY9W519</accession>
<sequence>MKLGDGTCPHGPLRCGPRGPRRTAAALAALLAAAALVSGCGIRTTTVPVDAGAAPSRVPCRLTASDVTARSPDSVTAEVYLVCASQLVTVDREVAQGTVGSDRLKAARALLKEVQQAPPESERRAGFSTAVPAGLRVDPARANDPAGTLRLSSQPEDLSAEALAQLVCTYAESETLQTDGSVVLGGPGAYPPRAYLCTSQTKARPQDPTTPDALRLD</sequence>